<dbReference type="EMBL" id="JANRMI010000002">
    <property type="protein sequence ID" value="MDG0815928.1"/>
    <property type="molecule type" value="Genomic_DNA"/>
</dbReference>
<comment type="catalytic activity">
    <reaction evidence="9">
        <text>3 propionate 3-nitronate + 3 O2 + H2O = 3 3-oxopropanoate + 2 nitrate + nitrite + H2O2 + 3 H(+)</text>
        <dbReference type="Rhea" id="RHEA:57332"/>
        <dbReference type="ChEBI" id="CHEBI:15377"/>
        <dbReference type="ChEBI" id="CHEBI:15378"/>
        <dbReference type="ChEBI" id="CHEBI:15379"/>
        <dbReference type="ChEBI" id="CHEBI:16240"/>
        <dbReference type="ChEBI" id="CHEBI:16301"/>
        <dbReference type="ChEBI" id="CHEBI:17632"/>
        <dbReference type="ChEBI" id="CHEBI:33190"/>
        <dbReference type="ChEBI" id="CHEBI:136067"/>
    </reaction>
</comment>
<protein>
    <recommendedName>
        <fullName evidence="8">Propionate 3-nitronate monooxygenase</fullName>
    </recommendedName>
</protein>
<organism evidence="10 11">
    <name type="scientific">Bdellovibrio svalbardensis</name>
    <dbReference type="NCBI Taxonomy" id="2972972"/>
    <lineage>
        <taxon>Bacteria</taxon>
        <taxon>Pseudomonadati</taxon>
        <taxon>Bdellovibrionota</taxon>
        <taxon>Bdellovibrionia</taxon>
        <taxon>Bdellovibrionales</taxon>
        <taxon>Pseudobdellovibrionaceae</taxon>
        <taxon>Bdellovibrio</taxon>
    </lineage>
</organism>
<reference evidence="10" key="1">
    <citation type="submission" date="2022-08" db="EMBL/GenBank/DDBJ databases">
        <title>Novel Bdellovibrio Species Isolated from Svalbard: Designation Bdellovibrio svalbardensis.</title>
        <authorList>
            <person name="Mitchell R.J."/>
            <person name="Choi S.Y."/>
        </authorList>
    </citation>
    <scope>NUCLEOTIDE SEQUENCE</scope>
    <source>
        <strain evidence="10">PAP01</strain>
    </source>
</reference>
<keyword evidence="4" id="KW-0285">Flavoprotein</keyword>
<evidence type="ECO:0000256" key="6">
    <source>
        <dbReference type="ARBA" id="ARBA00023002"/>
    </source>
</evidence>
<comment type="caution">
    <text evidence="10">The sequence shown here is derived from an EMBL/GenBank/DDBJ whole genome shotgun (WGS) entry which is preliminary data.</text>
</comment>
<evidence type="ECO:0000256" key="4">
    <source>
        <dbReference type="ARBA" id="ARBA00022630"/>
    </source>
</evidence>
<proteinExistence type="inferred from homology"/>
<dbReference type="Gene3D" id="3.20.20.70">
    <property type="entry name" value="Aldolase class I"/>
    <property type="match status" value="1"/>
</dbReference>
<keyword evidence="6" id="KW-0560">Oxidoreductase</keyword>
<evidence type="ECO:0000256" key="9">
    <source>
        <dbReference type="ARBA" id="ARBA00049401"/>
    </source>
</evidence>
<sequence length="353" mass="38084">MENAFTKLVGIQNPIILAPMAGGPSTPELVAAVSNAGGLGSLGGNYLSPEGLAAEIQKVKSLTSQPFAVNLFVPYEPAQPAAKETQEMLDYTNDLRRKLGLTPLEKIPPTKNNFEEQMNVVLTERPPVFSFTLGLLRTHYLRDLKNAGIKTIGTATTLEEALQLQDSGVDAITLQGFEGGGHRGVFFGHQDFEIPLFTLLESVRGRIKVPVIAAGGLMTGFDIHKSLAAGASAAQLGTAFLLCKEAGTSKCYRDALLSHSPQKHTEITDAFSGHRARGLLNQFMKEFKAKSKRPLPFPIQNTLTQDIRKKSAELGISDYCSLWAGAAFDQLNHSRNEIGAADLLHTLVGEMSP</sequence>
<comment type="similarity">
    <text evidence="2">Belongs to the nitronate monooxygenase family. NMO class I subfamily.</text>
</comment>
<evidence type="ECO:0000256" key="3">
    <source>
        <dbReference type="ARBA" id="ARBA00022575"/>
    </source>
</evidence>
<evidence type="ECO:0000313" key="11">
    <source>
        <dbReference type="Proteomes" id="UP001152321"/>
    </source>
</evidence>
<evidence type="ECO:0000256" key="5">
    <source>
        <dbReference type="ARBA" id="ARBA00022643"/>
    </source>
</evidence>
<evidence type="ECO:0000256" key="1">
    <source>
        <dbReference type="ARBA" id="ARBA00001917"/>
    </source>
</evidence>
<dbReference type="PANTHER" id="PTHR42747">
    <property type="entry name" value="NITRONATE MONOOXYGENASE-RELATED"/>
    <property type="match status" value="1"/>
</dbReference>
<dbReference type="CDD" id="cd04730">
    <property type="entry name" value="NPD_like"/>
    <property type="match status" value="1"/>
</dbReference>
<accession>A0ABT6DLC8</accession>
<keyword evidence="7 10" id="KW-0503">Monooxygenase</keyword>
<keyword evidence="5" id="KW-0288">FMN</keyword>
<keyword evidence="3" id="KW-0216">Detoxification</keyword>
<dbReference type="PANTHER" id="PTHR42747:SF3">
    <property type="entry name" value="NITRONATE MONOOXYGENASE-RELATED"/>
    <property type="match status" value="1"/>
</dbReference>
<dbReference type="InterPro" id="IPR004136">
    <property type="entry name" value="NMO"/>
</dbReference>
<comment type="cofactor">
    <cofactor evidence="1">
        <name>FMN</name>
        <dbReference type="ChEBI" id="CHEBI:58210"/>
    </cofactor>
</comment>
<evidence type="ECO:0000313" key="10">
    <source>
        <dbReference type="EMBL" id="MDG0815928.1"/>
    </source>
</evidence>
<evidence type="ECO:0000256" key="7">
    <source>
        <dbReference type="ARBA" id="ARBA00023033"/>
    </source>
</evidence>
<keyword evidence="11" id="KW-1185">Reference proteome</keyword>
<evidence type="ECO:0000256" key="8">
    <source>
        <dbReference type="ARBA" id="ARBA00031155"/>
    </source>
</evidence>
<name>A0ABT6DLC8_9BACT</name>
<dbReference type="GO" id="GO:0004497">
    <property type="term" value="F:monooxygenase activity"/>
    <property type="evidence" value="ECO:0007669"/>
    <property type="project" value="UniProtKB-KW"/>
</dbReference>
<dbReference type="Proteomes" id="UP001152321">
    <property type="component" value="Unassembled WGS sequence"/>
</dbReference>
<dbReference type="RefSeq" id="WP_277577406.1">
    <property type="nucleotide sequence ID" value="NZ_JANRMI010000002.1"/>
</dbReference>
<evidence type="ECO:0000256" key="2">
    <source>
        <dbReference type="ARBA" id="ARBA00009881"/>
    </source>
</evidence>
<dbReference type="SUPFAM" id="SSF51412">
    <property type="entry name" value="Inosine monophosphate dehydrogenase (IMPDH)"/>
    <property type="match status" value="1"/>
</dbReference>
<dbReference type="InterPro" id="IPR013785">
    <property type="entry name" value="Aldolase_TIM"/>
</dbReference>
<dbReference type="Pfam" id="PF03060">
    <property type="entry name" value="NMO"/>
    <property type="match status" value="1"/>
</dbReference>
<gene>
    <name evidence="10" type="ORF">NWE73_06115</name>
</gene>